<dbReference type="PIRSF" id="PIRSF036778">
    <property type="entry name" value="UCP036778"/>
    <property type="match status" value="1"/>
</dbReference>
<sequence>MTTPRFALNHMAAPRRDLAGFFALARALGIDAVEIRNDLDGTAIADGTPPEAVRATAEAAGLTILSINALQRFNDWTPARAAEATALADYAAACGARGLVLVPVCDGTPKDRAKLEQALSALKPILAQRDLTGLVEPLGFSFSSLRSKADAAAAIAAVGGEGVFRLVHDTFHHHLAGEPDLFPEMTGLVHISGVADDTVSVADMRDPHRGLVAADDRLDNVGQIAALAAGGYAGALSFEPFAPTIHDLADPAAALRESMAFIEGRTQGMTASQRGHDRP</sequence>
<dbReference type="RefSeq" id="WP_183315415.1">
    <property type="nucleotide sequence ID" value="NZ_JACIEN010000001.1"/>
</dbReference>
<dbReference type="EMBL" id="JACIEN010000001">
    <property type="protein sequence ID" value="MBB4015130.1"/>
    <property type="molecule type" value="Genomic_DNA"/>
</dbReference>
<dbReference type="Proteomes" id="UP000577362">
    <property type="component" value="Unassembled WGS sequence"/>
</dbReference>
<reference evidence="2 3" key="1">
    <citation type="submission" date="2020-08" db="EMBL/GenBank/DDBJ databases">
        <title>Genomic Encyclopedia of Type Strains, Phase IV (KMG-IV): sequencing the most valuable type-strain genomes for metagenomic binning, comparative biology and taxonomic classification.</title>
        <authorList>
            <person name="Goeker M."/>
        </authorList>
    </citation>
    <scope>NUCLEOTIDE SEQUENCE [LARGE SCALE GENOMIC DNA]</scope>
    <source>
        <strain evidence="2 3">DSM 103737</strain>
    </source>
</reference>
<evidence type="ECO:0000313" key="2">
    <source>
        <dbReference type="EMBL" id="MBB4015130.1"/>
    </source>
</evidence>
<dbReference type="EC" id="5.3.99.11" evidence="2"/>
<accession>A0A840BQ76</accession>
<evidence type="ECO:0000259" key="1">
    <source>
        <dbReference type="Pfam" id="PF01261"/>
    </source>
</evidence>
<dbReference type="GO" id="GO:0016853">
    <property type="term" value="F:isomerase activity"/>
    <property type="evidence" value="ECO:0007669"/>
    <property type="project" value="UniProtKB-KW"/>
</dbReference>
<dbReference type="InterPro" id="IPR050312">
    <property type="entry name" value="IolE/XylAMocC-like"/>
</dbReference>
<dbReference type="InterPro" id="IPR036237">
    <property type="entry name" value="Xyl_isomerase-like_sf"/>
</dbReference>
<dbReference type="PANTHER" id="PTHR12110">
    <property type="entry name" value="HYDROXYPYRUVATE ISOMERASE"/>
    <property type="match status" value="1"/>
</dbReference>
<organism evidence="2 3">
    <name type="scientific">Chelatococcus caeni</name>
    <dbReference type="NCBI Taxonomy" id="1348468"/>
    <lineage>
        <taxon>Bacteria</taxon>
        <taxon>Pseudomonadati</taxon>
        <taxon>Pseudomonadota</taxon>
        <taxon>Alphaproteobacteria</taxon>
        <taxon>Hyphomicrobiales</taxon>
        <taxon>Chelatococcaceae</taxon>
        <taxon>Chelatococcus</taxon>
    </lineage>
</organism>
<dbReference type="InterPro" id="IPR014621">
    <property type="entry name" value="UCP036778_sugar_epimerase"/>
</dbReference>
<keyword evidence="3" id="KW-1185">Reference proteome</keyword>
<comment type="caution">
    <text evidence="2">The sequence shown here is derived from an EMBL/GenBank/DDBJ whole genome shotgun (WGS) entry which is preliminary data.</text>
</comment>
<gene>
    <name evidence="2" type="ORF">GGR16_000136</name>
</gene>
<feature type="domain" description="Xylose isomerase-like TIM barrel" evidence="1">
    <location>
        <begin position="22"/>
        <end position="263"/>
    </location>
</feature>
<dbReference type="Pfam" id="PF01261">
    <property type="entry name" value="AP_endonuc_2"/>
    <property type="match status" value="1"/>
</dbReference>
<proteinExistence type="predicted"/>
<dbReference type="InterPro" id="IPR013022">
    <property type="entry name" value="Xyl_isomerase-like_TIM-brl"/>
</dbReference>
<dbReference type="PANTHER" id="PTHR12110:SF48">
    <property type="entry name" value="BLL3656 PROTEIN"/>
    <property type="match status" value="1"/>
</dbReference>
<keyword evidence="2" id="KW-0413">Isomerase</keyword>
<dbReference type="Gene3D" id="3.20.20.150">
    <property type="entry name" value="Divalent-metal-dependent TIM barrel enzymes"/>
    <property type="match status" value="1"/>
</dbReference>
<evidence type="ECO:0000313" key="3">
    <source>
        <dbReference type="Proteomes" id="UP000577362"/>
    </source>
</evidence>
<name>A0A840BQ76_9HYPH</name>
<dbReference type="AlphaFoldDB" id="A0A840BQ76"/>
<protein>
    <submittedName>
        <fullName evidence="2">2-keto-myo-inositol isomerase</fullName>
        <ecNumber evidence="2">5.3.99.11</ecNumber>
    </submittedName>
</protein>
<dbReference type="SUPFAM" id="SSF51658">
    <property type="entry name" value="Xylose isomerase-like"/>
    <property type="match status" value="1"/>
</dbReference>